<dbReference type="EMBL" id="JBHFNQ010000063">
    <property type="protein sequence ID" value="MFB2876782.1"/>
    <property type="molecule type" value="Genomic_DNA"/>
</dbReference>
<feature type="transmembrane region" description="Helical" evidence="1">
    <location>
        <begin position="12"/>
        <end position="32"/>
    </location>
</feature>
<evidence type="ECO:0000256" key="1">
    <source>
        <dbReference type="SAM" id="Phobius"/>
    </source>
</evidence>
<evidence type="ECO:0000313" key="2">
    <source>
        <dbReference type="EMBL" id="MFB2876782.1"/>
    </source>
</evidence>
<reference evidence="2 3" key="1">
    <citation type="submission" date="2024-09" db="EMBL/GenBank/DDBJ databases">
        <title>Floridaenema gen nov. (Aerosakkonemataceae, Aerosakkonematales ord. nov., Cyanobacteria) from benthic tropical and subtropical fresh waters, with the description of four new species.</title>
        <authorList>
            <person name="Moretto J.A."/>
            <person name="Berthold D.E."/>
            <person name="Lefler F.W."/>
            <person name="Huang I.-S."/>
            <person name="Laughinghouse H. IV."/>
        </authorList>
    </citation>
    <scope>NUCLEOTIDE SEQUENCE [LARGE SCALE GENOMIC DNA]</scope>
    <source>
        <strain evidence="2 3">BLCC-F46</strain>
    </source>
</reference>
<name>A0ABV4X1Y4_9CYAN</name>
<comment type="caution">
    <text evidence="2">The sequence shown here is derived from an EMBL/GenBank/DDBJ whole genome shotgun (WGS) entry which is preliminary data.</text>
</comment>
<keyword evidence="1" id="KW-1133">Transmembrane helix</keyword>
<evidence type="ECO:0000313" key="3">
    <source>
        <dbReference type="Proteomes" id="UP001576774"/>
    </source>
</evidence>
<keyword evidence="1" id="KW-0812">Transmembrane</keyword>
<sequence>MSLPPWRRVFDALWLEFWLPLPILGVVFWLGGSLIKDQVLSRPYTTVSTLQADRERDVQLSLTVLLIKAKIKKSEGLTQVEVKTVDSTLKKLEFEFPITEFEQVETSIAQKLGLSREDVRKLVRYQIK</sequence>
<gene>
    <name evidence="2" type="ORF">ACE1CC_07795</name>
</gene>
<protein>
    <submittedName>
        <fullName evidence="2">Uncharacterized protein</fullName>
    </submittedName>
</protein>
<keyword evidence="1" id="KW-0472">Membrane</keyword>
<accession>A0ABV4X1Y4</accession>
<organism evidence="2 3">
    <name type="scientific">Floridaenema aerugineum BLCC-F46</name>
    <dbReference type="NCBI Taxonomy" id="3153654"/>
    <lineage>
        <taxon>Bacteria</taxon>
        <taxon>Bacillati</taxon>
        <taxon>Cyanobacteriota</taxon>
        <taxon>Cyanophyceae</taxon>
        <taxon>Oscillatoriophycideae</taxon>
        <taxon>Aerosakkonematales</taxon>
        <taxon>Aerosakkonemataceae</taxon>
        <taxon>Floridanema</taxon>
        <taxon>Floridanema aerugineum</taxon>
    </lineage>
</organism>
<proteinExistence type="predicted"/>
<dbReference type="Proteomes" id="UP001576774">
    <property type="component" value="Unassembled WGS sequence"/>
</dbReference>
<dbReference type="RefSeq" id="WP_413269905.1">
    <property type="nucleotide sequence ID" value="NZ_JBHFNQ010000063.1"/>
</dbReference>
<keyword evidence="3" id="KW-1185">Reference proteome</keyword>